<evidence type="ECO:0000256" key="6">
    <source>
        <dbReference type="SAM" id="MobiDB-lite"/>
    </source>
</evidence>
<accession>A0A7Y9LIZ1</accession>
<organism evidence="8 9">
    <name type="scientific">Pigmentiphaga litoralis</name>
    <dbReference type="NCBI Taxonomy" id="516702"/>
    <lineage>
        <taxon>Bacteria</taxon>
        <taxon>Pseudomonadati</taxon>
        <taxon>Pseudomonadota</taxon>
        <taxon>Betaproteobacteria</taxon>
        <taxon>Burkholderiales</taxon>
        <taxon>Alcaligenaceae</taxon>
        <taxon>Pigmentiphaga</taxon>
    </lineage>
</organism>
<sequence>MSPHTPAPPPTSGPKREPTARRASPRSELQRQSILDAASRLFIEKGFGGTNLNDIADVLGVSRTALYYYFRSKEAILEALTEDVTEAASALASSVSVRDGMPPEAALRQLVIQHATLILTHTLQFRVVERSEKDLPAERRAAAQAARRALLEHFVDVIERGVASGDFRAPDARVAAFAILGMCNWSAWWFKPDAGMPAEDVAKSLAEFAMRSLLRDDGRPPPPATMAESIGMLQEGLARLAEQVDASTRRR</sequence>
<evidence type="ECO:0000313" key="9">
    <source>
        <dbReference type="Proteomes" id="UP000542125"/>
    </source>
</evidence>
<dbReference type="InterPro" id="IPR009057">
    <property type="entry name" value="Homeodomain-like_sf"/>
</dbReference>
<protein>
    <submittedName>
        <fullName evidence="8">AcrR family transcriptional regulator</fullName>
    </submittedName>
</protein>
<dbReference type="SUPFAM" id="SSF46689">
    <property type="entry name" value="Homeodomain-like"/>
    <property type="match status" value="1"/>
</dbReference>
<dbReference type="FunFam" id="1.10.10.60:FF:000141">
    <property type="entry name" value="TetR family transcriptional regulator"/>
    <property type="match status" value="1"/>
</dbReference>
<feature type="DNA-binding region" description="H-T-H motif" evidence="5">
    <location>
        <begin position="51"/>
        <end position="70"/>
    </location>
</feature>
<dbReference type="SUPFAM" id="SSF48498">
    <property type="entry name" value="Tetracyclin repressor-like, C-terminal domain"/>
    <property type="match status" value="1"/>
</dbReference>
<dbReference type="Gene3D" id="1.10.357.10">
    <property type="entry name" value="Tetracycline Repressor, domain 2"/>
    <property type="match status" value="1"/>
</dbReference>
<evidence type="ECO:0000256" key="1">
    <source>
        <dbReference type="ARBA" id="ARBA00022491"/>
    </source>
</evidence>
<dbReference type="InterPro" id="IPR050109">
    <property type="entry name" value="HTH-type_TetR-like_transc_reg"/>
</dbReference>
<evidence type="ECO:0000313" key="8">
    <source>
        <dbReference type="EMBL" id="NYE81449.1"/>
    </source>
</evidence>
<comment type="caution">
    <text evidence="8">The sequence shown here is derived from an EMBL/GenBank/DDBJ whole genome shotgun (WGS) entry which is preliminary data.</text>
</comment>
<dbReference type="AlphaFoldDB" id="A0A7Y9LIZ1"/>
<dbReference type="InterPro" id="IPR001647">
    <property type="entry name" value="HTH_TetR"/>
</dbReference>
<dbReference type="GO" id="GO:0003700">
    <property type="term" value="F:DNA-binding transcription factor activity"/>
    <property type="evidence" value="ECO:0007669"/>
    <property type="project" value="TreeGrafter"/>
</dbReference>
<evidence type="ECO:0000256" key="5">
    <source>
        <dbReference type="PROSITE-ProRule" id="PRU00335"/>
    </source>
</evidence>
<dbReference type="InterPro" id="IPR041490">
    <property type="entry name" value="KstR2_TetR_C"/>
</dbReference>
<evidence type="ECO:0000256" key="4">
    <source>
        <dbReference type="ARBA" id="ARBA00023163"/>
    </source>
</evidence>
<keyword evidence="3 5" id="KW-0238">DNA-binding</keyword>
<dbReference type="PROSITE" id="PS50977">
    <property type="entry name" value="HTH_TETR_2"/>
    <property type="match status" value="1"/>
</dbReference>
<dbReference type="Gene3D" id="1.10.10.60">
    <property type="entry name" value="Homeodomain-like"/>
    <property type="match status" value="1"/>
</dbReference>
<feature type="region of interest" description="Disordered" evidence="6">
    <location>
        <begin position="1"/>
        <end position="28"/>
    </location>
</feature>
<feature type="compositionally biased region" description="Pro residues" evidence="6">
    <location>
        <begin position="1"/>
        <end position="12"/>
    </location>
</feature>
<evidence type="ECO:0000259" key="7">
    <source>
        <dbReference type="PROSITE" id="PS50977"/>
    </source>
</evidence>
<dbReference type="PANTHER" id="PTHR30055">
    <property type="entry name" value="HTH-TYPE TRANSCRIPTIONAL REGULATOR RUTR"/>
    <property type="match status" value="1"/>
</dbReference>
<dbReference type="PRINTS" id="PR00455">
    <property type="entry name" value="HTHTETR"/>
</dbReference>
<feature type="domain" description="HTH tetR-type" evidence="7">
    <location>
        <begin position="28"/>
        <end position="88"/>
    </location>
</feature>
<evidence type="ECO:0000256" key="3">
    <source>
        <dbReference type="ARBA" id="ARBA00023125"/>
    </source>
</evidence>
<proteinExistence type="predicted"/>
<dbReference type="Pfam" id="PF00440">
    <property type="entry name" value="TetR_N"/>
    <property type="match status" value="1"/>
</dbReference>
<keyword evidence="9" id="KW-1185">Reference proteome</keyword>
<dbReference type="RefSeq" id="WP_179583473.1">
    <property type="nucleotide sequence ID" value="NZ_JACBYR010000001.1"/>
</dbReference>
<dbReference type="PANTHER" id="PTHR30055:SF175">
    <property type="entry name" value="HTH-TYPE TRANSCRIPTIONAL REPRESSOR KSTR2"/>
    <property type="match status" value="1"/>
</dbReference>
<dbReference type="EMBL" id="JACBYR010000001">
    <property type="protein sequence ID" value="NYE81449.1"/>
    <property type="molecule type" value="Genomic_DNA"/>
</dbReference>
<keyword evidence="1" id="KW-0678">Repressor</keyword>
<evidence type="ECO:0000256" key="2">
    <source>
        <dbReference type="ARBA" id="ARBA00023015"/>
    </source>
</evidence>
<keyword evidence="4" id="KW-0804">Transcription</keyword>
<gene>
    <name evidence="8" type="ORF">FHW18_000720</name>
</gene>
<dbReference type="Pfam" id="PF17932">
    <property type="entry name" value="TetR_C_24"/>
    <property type="match status" value="1"/>
</dbReference>
<keyword evidence="2" id="KW-0805">Transcription regulation</keyword>
<dbReference type="InterPro" id="IPR036271">
    <property type="entry name" value="Tet_transcr_reg_TetR-rel_C_sf"/>
</dbReference>
<dbReference type="Proteomes" id="UP000542125">
    <property type="component" value="Unassembled WGS sequence"/>
</dbReference>
<reference evidence="8 9" key="1">
    <citation type="submission" date="2020-07" db="EMBL/GenBank/DDBJ databases">
        <title>Genomic Encyclopedia of Type Strains, Phase IV (KMG-V): Genome sequencing to study the core and pangenomes of soil and plant-associated prokaryotes.</title>
        <authorList>
            <person name="Whitman W."/>
        </authorList>
    </citation>
    <scope>NUCLEOTIDE SEQUENCE [LARGE SCALE GENOMIC DNA]</scope>
    <source>
        <strain evidence="8 9">SAS40</strain>
    </source>
</reference>
<name>A0A7Y9LIZ1_9BURK</name>
<dbReference type="GO" id="GO:0000976">
    <property type="term" value="F:transcription cis-regulatory region binding"/>
    <property type="evidence" value="ECO:0007669"/>
    <property type="project" value="TreeGrafter"/>
</dbReference>